<dbReference type="InterPro" id="IPR003476">
    <property type="entry name" value="Glyco_hydro_42"/>
</dbReference>
<feature type="binding site" evidence="8">
    <location>
        <position position="115"/>
    </location>
    <ligand>
        <name>substrate</name>
    </ligand>
</feature>
<dbReference type="PIRSF" id="PIRSF001084">
    <property type="entry name" value="B-galactosidase"/>
    <property type="match status" value="1"/>
</dbReference>
<evidence type="ECO:0000259" key="10">
    <source>
        <dbReference type="Pfam" id="PF02449"/>
    </source>
</evidence>
<evidence type="ECO:0000259" key="11">
    <source>
        <dbReference type="Pfam" id="PF08532"/>
    </source>
</evidence>
<keyword evidence="5 6" id="KW-0326">Glycosidase</keyword>
<dbReference type="GO" id="GO:0046872">
    <property type="term" value="F:metal ion binding"/>
    <property type="evidence" value="ECO:0007669"/>
    <property type="project" value="UniProtKB-KW"/>
</dbReference>
<keyword evidence="9" id="KW-0862">Zinc</keyword>
<organism evidence="13 14">
    <name type="scientific">Candidatus Acutalibacter pullicola</name>
    <dbReference type="NCBI Taxonomy" id="2838417"/>
    <lineage>
        <taxon>Bacteria</taxon>
        <taxon>Bacillati</taxon>
        <taxon>Bacillota</taxon>
        <taxon>Clostridia</taxon>
        <taxon>Eubacteriales</taxon>
        <taxon>Acutalibacteraceae</taxon>
        <taxon>Acutalibacter</taxon>
    </lineage>
</organism>
<feature type="domain" description="Glycoside hydrolase family 42 N-terminal" evidence="10">
    <location>
        <begin position="16"/>
        <end position="388"/>
    </location>
</feature>
<keyword evidence="4 6" id="KW-0378">Hydrolase</keyword>
<comment type="similarity">
    <text evidence="2 6">Belongs to the glycosyl hydrolase 42 family.</text>
</comment>
<evidence type="ECO:0000256" key="5">
    <source>
        <dbReference type="ARBA" id="ARBA00023295"/>
    </source>
</evidence>
<accession>A0A9D2SF17</accession>
<evidence type="ECO:0000256" key="2">
    <source>
        <dbReference type="ARBA" id="ARBA00005940"/>
    </source>
</evidence>
<dbReference type="InterPro" id="IPR013739">
    <property type="entry name" value="Beta_galactosidase_C"/>
</dbReference>
<feature type="domain" description="Beta-galactosidase trimerisation" evidence="11">
    <location>
        <begin position="399"/>
        <end position="605"/>
    </location>
</feature>
<feature type="binding site" evidence="9">
    <location>
        <position position="164"/>
    </location>
    <ligand>
        <name>Zn(2+)</name>
        <dbReference type="ChEBI" id="CHEBI:29105"/>
    </ligand>
</feature>
<feature type="binding site" evidence="9">
    <location>
        <position position="161"/>
    </location>
    <ligand>
        <name>Zn(2+)</name>
        <dbReference type="ChEBI" id="CHEBI:29105"/>
    </ligand>
</feature>
<dbReference type="EC" id="3.2.1.23" evidence="3 6"/>
<sequence>MHPLTPKFPHLLHGGDYNPDQWLDRPDILEEDVRLMKEAHINCVSLGIFSWARLEPEEGRYDFDWLEAIIDRLYENGVYTVLATPSGAKPIWMSEKYPEIRRVRPDGRRDPSGGRHNHCYTSPVYREKVRQMDTALAQRFSHHPGVILWHLSNEYEGACYCPQCQAAFRRWLKEKYGTLDNLNHAWWSAFWSHTITDWEQIQAPVPQGEGSVFAQVLDWKRFVSHQATDFLRAERDAVKGVNPEIPVTTNFMYYYDGYDYWKMKDLVDVVSWDSYPQWRGGNNARLAADYALYHDIMRSMKKQPFLLMESAPSTTNWWPVSKLKKPGMHRMASLQAVAHGSNSVQYFQFRKSRGSFEKFHGAVVDHYGGTDTREFQDVAEVGRLLEKLDAVSRSQVRPQAAVLYDWENQWAMEDAQGPRNLGLHYKEQVLAHYQALWRLGVPMDVVDETCDLAGYKLVVAPMLYLLRAGFSQKLRDFVAGGGTLVGTYHTGIVDENDLCYLGGWPGDGLREVFGLWNEATDALWDQEENALCLEDGREYRLKDLCALIHPQGAQVLGTYGQDFYKGEPALTVHAYGKGQAYYVASFAEDGFYQDFYKKLAEELALERALPVELPEGVEACLREGDGRRYVFLQNFSGEPQKVALPAGYTLFGEDAPLAEVELAPYDSQVLETAAP</sequence>
<dbReference type="SUPFAM" id="SSF51445">
    <property type="entry name" value="(Trans)glycosidases"/>
    <property type="match status" value="1"/>
</dbReference>
<dbReference type="Pfam" id="PF08532">
    <property type="entry name" value="Glyco_hydro_42M"/>
    <property type="match status" value="1"/>
</dbReference>
<evidence type="ECO:0000256" key="4">
    <source>
        <dbReference type="ARBA" id="ARBA00022801"/>
    </source>
</evidence>
<evidence type="ECO:0000313" key="14">
    <source>
        <dbReference type="Proteomes" id="UP000826793"/>
    </source>
</evidence>
<dbReference type="Gene3D" id="3.20.20.80">
    <property type="entry name" value="Glycosidases"/>
    <property type="match status" value="1"/>
</dbReference>
<dbReference type="InterPro" id="IPR013780">
    <property type="entry name" value="Glyco_hydro_b"/>
</dbReference>
<dbReference type="InterPro" id="IPR013529">
    <property type="entry name" value="Glyco_hydro_42_N"/>
</dbReference>
<dbReference type="PANTHER" id="PTHR36447">
    <property type="entry name" value="BETA-GALACTOSIDASE GANA"/>
    <property type="match status" value="1"/>
</dbReference>
<dbReference type="InterPro" id="IPR017853">
    <property type="entry name" value="GH"/>
</dbReference>
<comment type="caution">
    <text evidence="13">The sequence shown here is derived from an EMBL/GenBank/DDBJ whole genome shotgun (WGS) entry which is preliminary data.</text>
</comment>
<dbReference type="AlphaFoldDB" id="A0A9D2SF17"/>
<dbReference type="InterPro" id="IPR013738">
    <property type="entry name" value="Beta_galactosidase_Trimer"/>
</dbReference>
<dbReference type="EMBL" id="DWXG01000016">
    <property type="protein sequence ID" value="HJB97321.1"/>
    <property type="molecule type" value="Genomic_DNA"/>
</dbReference>
<dbReference type="GO" id="GO:0004565">
    <property type="term" value="F:beta-galactosidase activity"/>
    <property type="evidence" value="ECO:0007669"/>
    <property type="project" value="UniProtKB-EC"/>
</dbReference>
<dbReference type="GO" id="GO:0009341">
    <property type="term" value="C:beta-galactosidase complex"/>
    <property type="evidence" value="ECO:0007669"/>
    <property type="project" value="InterPro"/>
</dbReference>
<dbReference type="CDD" id="cd03143">
    <property type="entry name" value="A4_beta-galactosidase_middle_domain"/>
    <property type="match status" value="1"/>
</dbReference>
<feature type="binding site" evidence="8">
    <location>
        <position position="317"/>
    </location>
    <ligand>
        <name>substrate</name>
    </ligand>
</feature>
<dbReference type="Pfam" id="PF02449">
    <property type="entry name" value="Glyco_hydro_42"/>
    <property type="match status" value="1"/>
</dbReference>
<reference evidence="13" key="2">
    <citation type="submission" date="2021-04" db="EMBL/GenBank/DDBJ databases">
        <authorList>
            <person name="Gilroy R."/>
        </authorList>
    </citation>
    <scope>NUCLEOTIDE SEQUENCE</scope>
    <source>
        <strain evidence="13">CHK185-1770</strain>
    </source>
</reference>
<feature type="domain" description="Beta-galactosidase C-terminal" evidence="12">
    <location>
        <begin position="616"/>
        <end position="671"/>
    </location>
</feature>
<comment type="catalytic activity">
    <reaction evidence="1 6">
        <text>Hydrolysis of terminal non-reducing beta-D-galactose residues in beta-D-galactosides.</text>
        <dbReference type="EC" id="3.2.1.23"/>
    </reaction>
</comment>
<protein>
    <recommendedName>
        <fullName evidence="3 6">Beta-galactosidase</fullName>
        <shortName evidence="6">Beta-gal</shortName>
        <ecNumber evidence="3 6">3.2.1.23</ecNumber>
    </recommendedName>
</protein>
<evidence type="ECO:0000256" key="3">
    <source>
        <dbReference type="ARBA" id="ARBA00012756"/>
    </source>
</evidence>
<keyword evidence="9" id="KW-0479">Metal-binding</keyword>
<evidence type="ECO:0000256" key="7">
    <source>
        <dbReference type="PIRSR" id="PIRSR001084-1"/>
    </source>
</evidence>
<feature type="active site" description="Nucleophile" evidence="7">
    <location>
        <position position="309"/>
    </location>
</feature>
<feature type="active site" description="Proton donor" evidence="7">
    <location>
        <position position="154"/>
    </location>
</feature>
<proteinExistence type="inferred from homology"/>
<evidence type="ECO:0000313" key="13">
    <source>
        <dbReference type="EMBL" id="HJB97321.1"/>
    </source>
</evidence>
<evidence type="ECO:0000256" key="6">
    <source>
        <dbReference type="PIRNR" id="PIRNR001084"/>
    </source>
</evidence>
<dbReference type="Gene3D" id="2.60.40.1180">
    <property type="entry name" value="Golgi alpha-mannosidase II"/>
    <property type="match status" value="1"/>
</dbReference>
<evidence type="ECO:0000256" key="9">
    <source>
        <dbReference type="PIRSR" id="PIRSR001084-3"/>
    </source>
</evidence>
<dbReference type="Gene3D" id="3.40.50.880">
    <property type="match status" value="1"/>
</dbReference>
<evidence type="ECO:0000256" key="1">
    <source>
        <dbReference type="ARBA" id="ARBA00001412"/>
    </source>
</evidence>
<evidence type="ECO:0000259" key="12">
    <source>
        <dbReference type="Pfam" id="PF08533"/>
    </source>
</evidence>
<evidence type="ECO:0000256" key="8">
    <source>
        <dbReference type="PIRSR" id="PIRSR001084-2"/>
    </source>
</evidence>
<dbReference type="Proteomes" id="UP000826793">
    <property type="component" value="Unassembled WGS sequence"/>
</dbReference>
<dbReference type="GO" id="GO:0006012">
    <property type="term" value="P:galactose metabolic process"/>
    <property type="evidence" value="ECO:0007669"/>
    <property type="project" value="InterPro"/>
</dbReference>
<gene>
    <name evidence="13" type="ORF">H9710_01945</name>
</gene>
<reference evidence="13" key="1">
    <citation type="journal article" date="2021" name="PeerJ">
        <title>Extensive microbial diversity within the chicken gut microbiome revealed by metagenomics and culture.</title>
        <authorList>
            <person name="Gilroy R."/>
            <person name="Ravi A."/>
            <person name="Getino M."/>
            <person name="Pursley I."/>
            <person name="Horton D.L."/>
            <person name="Alikhan N.F."/>
            <person name="Baker D."/>
            <person name="Gharbi K."/>
            <person name="Hall N."/>
            <person name="Watson M."/>
            <person name="Adriaenssens E.M."/>
            <person name="Foster-Nyarko E."/>
            <person name="Jarju S."/>
            <person name="Secka A."/>
            <person name="Antonio M."/>
            <person name="Oren A."/>
            <person name="Chaudhuri R.R."/>
            <person name="La Ragione R."/>
            <person name="Hildebrand F."/>
            <person name="Pallen M.J."/>
        </authorList>
    </citation>
    <scope>NUCLEOTIDE SEQUENCE</scope>
    <source>
        <strain evidence="13">CHK185-1770</strain>
    </source>
</reference>
<dbReference type="SUPFAM" id="SSF52317">
    <property type="entry name" value="Class I glutamine amidotransferase-like"/>
    <property type="match status" value="1"/>
</dbReference>
<dbReference type="PANTHER" id="PTHR36447:SF1">
    <property type="entry name" value="BETA-GALACTOSIDASE GANA"/>
    <property type="match status" value="1"/>
</dbReference>
<feature type="binding site" evidence="9">
    <location>
        <position position="159"/>
    </location>
    <ligand>
        <name>Zn(2+)</name>
        <dbReference type="ChEBI" id="CHEBI:29105"/>
    </ligand>
</feature>
<feature type="binding site" evidence="9">
    <location>
        <position position="119"/>
    </location>
    <ligand>
        <name>Zn(2+)</name>
        <dbReference type="ChEBI" id="CHEBI:29105"/>
    </ligand>
</feature>
<feature type="binding site" evidence="8">
    <location>
        <position position="153"/>
    </location>
    <ligand>
        <name>substrate</name>
    </ligand>
</feature>
<dbReference type="InterPro" id="IPR029062">
    <property type="entry name" value="Class_I_gatase-like"/>
</dbReference>
<name>A0A9D2SF17_9FIRM</name>
<dbReference type="Pfam" id="PF08533">
    <property type="entry name" value="Glyco_hydro_42C"/>
    <property type="match status" value="1"/>
</dbReference>